<comment type="caution">
    <text evidence="2">The sequence shown here is derived from an EMBL/GenBank/DDBJ whole genome shotgun (WGS) entry which is preliminary data.</text>
</comment>
<dbReference type="AlphaFoldDB" id="A0AAV4YQL0"/>
<evidence type="ECO:0000313" key="2">
    <source>
        <dbReference type="EMBL" id="GJA42497.1"/>
    </source>
</evidence>
<organism evidence="2 3">
    <name type="scientific">Aeromonas caviae</name>
    <name type="common">Aeromonas punctata</name>
    <dbReference type="NCBI Taxonomy" id="648"/>
    <lineage>
        <taxon>Bacteria</taxon>
        <taxon>Pseudomonadati</taxon>
        <taxon>Pseudomonadota</taxon>
        <taxon>Gammaproteobacteria</taxon>
        <taxon>Aeromonadales</taxon>
        <taxon>Aeromonadaceae</taxon>
        <taxon>Aeromonas</taxon>
    </lineage>
</organism>
<evidence type="ECO:0000256" key="1">
    <source>
        <dbReference type="SAM" id="MobiDB-lite"/>
    </source>
</evidence>
<protein>
    <submittedName>
        <fullName evidence="2">Uncharacterized protein</fullName>
    </submittedName>
</protein>
<evidence type="ECO:0000313" key="3">
    <source>
        <dbReference type="Proteomes" id="UP000886939"/>
    </source>
</evidence>
<accession>A0AAV4YQL0</accession>
<dbReference type="EMBL" id="BPNI01000084">
    <property type="protein sequence ID" value="GJA42497.1"/>
    <property type="molecule type" value="Genomic_DNA"/>
</dbReference>
<gene>
    <name evidence="2" type="ORF">KAM343_32930</name>
</gene>
<proteinExistence type="predicted"/>
<sequence length="104" mass="11500">MDDGAAAGGTGMCRVRCSVRPDEVGEGIRETDGLPGEKTFGGFGSFQCHSPRPEERAKPRRGQSHIPPLRRVRDAAMPSQLHIVILPTLHRWRPPPRVFNPPCH</sequence>
<reference evidence="2" key="1">
    <citation type="submission" date="2021-07" db="EMBL/GenBank/DDBJ databases">
        <title>Draft genome sequence of carbapenem-resistant Aeromonas spp. in Japan.</title>
        <authorList>
            <person name="Maehana S."/>
            <person name="Suzuki M."/>
            <person name="Kitasato H."/>
        </authorList>
    </citation>
    <scope>NUCLEOTIDE SEQUENCE</scope>
    <source>
        <strain evidence="2">KAM343</strain>
    </source>
</reference>
<feature type="region of interest" description="Disordered" evidence="1">
    <location>
        <begin position="24"/>
        <end position="67"/>
    </location>
</feature>
<name>A0AAV4YQL0_AERCA</name>
<dbReference type="Proteomes" id="UP000886939">
    <property type="component" value="Unassembled WGS sequence"/>
</dbReference>